<sequence>MKPLSNLKQNASVQKTELPLMQQIAAFLFSKKIKKRAFLLEAGKVNDCIFFVKKGLLRVYLEYEGKEVNTWFVKENDFISSVNSYYNDIPSEEYIQALEDCEILYIKKSTFETLLKYNHKLALFSINELYIKLCEYSDQCQLLRFMNAEKKYEFLATKKPDILGRLSQKHIASFIGIETTYLSKIISNHKN</sequence>
<dbReference type="Pfam" id="PF00027">
    <property type="entry name" value="cNMP_binding"/>
    <property type="match status" value="1"/>
</dbReference>
<gene>
    <name evidence="2" type="ORF">MG292_02330</name>
</gene>
<dbReference type="InterPro" id="IPR000595">
    <property type="entry name" value="cNMP-bd_dom"/>
</dbReference>
<dbReference type="PROSITE" id="PS50042">
    <property type="entry name" value="CNMP_BINDING_3"/>
    <property type="match status" value="1"/>
</dbReference>
<dbReference type="InterPro" id="IPR018490">
    <property type="entry name" value="cNMP-bd_dom_sf"/>
</dbReference>
<proteinExistence type="predicted"/>
<dbReference type="SUPFAM" id="SSF51206">
    <property type="entry name" value="cAMP-binding domain-like"/>
    <property type="match status" value="1"/>
</dbReference>
<reference evidence="2 3" key="1">
    <citation type="submission" date="2022-02" db="EMBL/GenBank/DDBJ databases">
        <authorList>
            <person name="Cha I.-T."/>
            <person name="Lee K.-E."/>
            <person name="Park S.-J."/>
        </authorList>
    </citation>
    <scope>NUCLEOTIDE SEQUENCE [LARGE SCALE GENOMIC DNA]</scope>
    <source>
        <strain evidence="2 3">K3R-10</strain>
    </source>
</reference>
<evidence type="ECO:0000313" key="2">
    <source>
        <dbReference type="EMBL" id="WGK95084.1"/>
    </source>
</evidence>
<dbReference type="EMBL" id="CP092332">
    <property type="protein sequence ID" value="WGK95084.1"/>
    <property type="molecule type" value="Genomic_DNA"/>
</dbReference>
<organism evidence="2 3">
    <name type="scientific">Flavobacterium keumense</name>
    <dbReference type="NCBI Taxonomy" id="1306518"/>
    <lineage>
        <taxon>Bacteria</taxon>
        <taxon>Pseudomonadati</taxon>
        <taxon>Bacteroidota</taxon>
        <taxon>Flavobacteriia</taxon>
        <taxon>Flavobacteriales</taxon>
        <taxon>Flavobacteriaceae</taxon>
        <taxon>Flavobacterium</taxon>
    </lineage>
</organism>
<dbReference type="InterPro" id="IPR014710">
    <property type="entry name" value="RmlC-like_jellyroll"/>
</dbReference>
<protein>
    <submittedName>
        <fullName evidence="2">Crp/Fnr family transcriptional regulator</fullName>
    </submittedName>
</protein>
<evidence type="ECO:0000259" key="1">
    <source>
        <dbReference type="PROSITE" id="PS50042"/>
    </source>
</evidence>
<dbReference type="RefSeq" id="WP_264534301.1">
    <property type="nucleotide sequence ID" value="NZ_CP092332.1"/>
</dbReference>
<evidence type="ECO:0000313" key="3">
    <source>
        <dbReference type="Proteomes" id="UP001232117"/>
    </source>
</evidence>
<feature type="domain" description="Cyclic nucleotide-binding" evidence="1">
    <location>
        <begin position="12"/>
        <end position="115"/>
    </location>
</feature>
<dbReference type="CDD" id="cd00038">
    <property type="entry name" value="CAP_ED"/>
    <property type="match status" value="1"/>
</dbReference>
<reference evidence="2 3" key="2">
    <citation type="submission" date="2023-06" db="EMBL/GenBank/DDBJ databases">
        <title>Complete Genome Sequence of Flavobacterium keumense K3R-10.</title>
        <authorList>
            <person name="Jeong H."/>
            <person name="Jhang S.Y."/>
            <person name="Kim J.N."/>
        </authorList>
    </citation>
    <scope>NUCLEOTIDE SEQUENCE [LARGE SCALE GENOMIC DNA]</scope>
    <source>
        <strain evidence="2 3">K3R-10</strain>
    </source>
</reference>
<dbReference type="Gene3D" id="2.60.120.10">
    <property type="entry name" value="Jelly Rolls"/>
    <property type="match status" value="1"/>
</dbReference>
<keyword evidence="3" id="KW-1185">Reference proteome</keyword>
<accession>A0ABY8N772</accession>
<dbReference type="Proteomes" id="UP001232117">
    <property type="component" value="Chromosome"/>
</dbReference>
<name>A0ABY8N772_9FLAO</name>